<dbReference type="AlphaFoldDB" id="A0A1H1VCN3"/>
<dbReference type="SUPFAM" id="SSF143120">
    <property type="entry name" value="YefM-like"/>
    <property type="match status" value="1"/>
</dbReference>
<name>A0A1H1VCN3_9ACTN</name>
<dbReference type="STRING" id="630515.SAMN04489812_3151"/>
<keyword evidence="3" id="KW-1185">Reference proteome</keyword>
<dbReference type="PANTHER" id="PTHR35377:SF5">
    <property type="entry name" value="ANTITOXIN VAPB46"/>
    <property type="match status" value="1"/>
</dbReference>
<protein>
    <submittedName>
        <fullName evidence="2">Prevent-host-death family protein</fullName>
    </submittedName>
</protein>
<sequence length="102" mass="11332">MAIWNPLVRITGDTFVGMSTAARRDHEVSVRDLRNHGGQVLDRVVRGETLTVTKDGTPVAELRPVSRRSLAPTELIARARRAPKVDPDLLRHDIDSVLDQSL</sequence>
<dbReference type="InterPro" id="IPR036165">
    <property type="entry name" value="YefM-like_sf"/>
</dbReference>
<dbReference type="InterPro" id="IPR051416">
    <property type="entry name" value="phD-YefM_TA_antitoxins"/>
</dbReference>
<evidence type="ECO:0000313" key="3">
    <source>
        <dbReference type="Proteomes" id="UP000199103"/>
    </source>
</evidence>
<gene>
    <name evidence="2" type="ORF">SAMN04489812_3151</name>
</gene>
<dbReference type="Gene3D" id="3.40.1620.10">
    <property type="entry name" value="YefM-like domain"/>
    <property type="match status" value="1"/>
</dbReference>
<evidence type="ECO:0000313" key="2">
    <source>
        <dbReference type="EMBL" id="SDS82380.1"/>
    </source>
</evidence>
<comment type="similarity">
    <text evidence="1">Belongs to the phD/YefM antitoxin family.</text>
</comment>
<dbReference type="NCBIfam" id="TIGR01552">
    <property type="entry name" value="phd_fam"/>
    <property type="match status" value="1"/>
</dbReference>
<dbReference type="Proteomes" id="UP000199103">
    <property type="component" value="Chromosome I"/>
</dbReference>
<evidence type="ECO:0000256" key="1">
    <source>
        <dbReference type="ARBA" id="ARBA00009981"/>
    </source>
</evidence>
<organism evidence="2 3">
    <name type="scientific">Microlunatus soli</name>
    <dbReference type="NCBI Taxonomy" id="630515"/>
    <lineage>
        <taxon>Bacteria</taxon>
        <taxon>Bacillati</taxon>
        <taxon>Actinomycetota</taxon>
        <taxon>Actinomycetes</taxon>
        <taxon>Propionibacteriales</taxon>
        <taxon>Propionibacteriaceae</taxon>
        <taxon>Microlunatus</taxon>
    </lineage>
</organism>
<reference evidence="2 3" key="1">
    <citation type="submission" date="2016-10" db="EMBL/GenBank/DDBJ databases">
        <authorList>
            <person name="de Groot N.N."/>
        </authorList>
    </citation>
    <scope>NUCLEOTIDE SEQUENCE [LARGE SCALE GENOMIC DNA]</scope>
    <source>
        <strain evidence="2 3">DSM 21800</strain>
    </source>
</reference>
<accession>A0A1H1VCN3</accession>
<dbReference type="GO" id="GO:0097351">
    <property type="term" value="F:toxin sequestering activity"/>
    <property type="evidence" value="ECO:0007669"/>
    <property type="project" value="TreeGrafter"/>
</dbReference>
<dbReference type="PANTHER" id="PTHR35377">
    <property type="entry name" value="ANTITOXIN VAPB49-RELATED-RELATED"/>
    <property type="match status" value="1"/>
</dbReference>
<proteinExistence type="inferred from homology"/>
<dbReference type="EMBL" id="LT629772">
    <property type="protein sequence ID" value="SDS82380.1"/>
    <property type="molecule type" value="Genomic_DNA"/>
</dbReference>